<evidence type="ECO:0008006" key="3">
    <source>
        <dbReference type="Google" id="ProtNLM"/>
    </source>
</evidence>
<dbReference type="EMBL" id="JAUESC010000386">
    <property type="protein sequence ID" value="KAK0575931.1"/>
    <property type="molecule type" value="Genomic_DNA"/>
</dbReference>
<dbReference type="AlphaFoldDB" id="A0AA39RLX8"/>
<evidence type="ECO:0000313" key="2">
    <source>
        <dbReference type="Proteomes" id="UP001168877"/>
    </source>
</evidence>
<gene>
    <name evidence="1" type="ORF">LWI29_009278</name>
</gene>
<reference evidence="1" key="2">
    <citation type="submission" date="2023-06" db="EMBL/GenBank/DDBJ databases">
        <authorList>
            <person name="Swenson N.G."/>
            <person name="Wegrzyn J.L."/>
            <person name="Mcevoy S.L."/>
        </authorList>
    </citation>
    <scope>NUCLEOTIDE SEQUENCE</scope>
    <source>
        <strain evidence="1">NS2018</strain>
        <tissue evidence="1">Leaf</tissue>
    </source>
</reference>
<dbReference type="Proteomes" id="UP001168877">
    <property type="component" value="Unassembled WGS sequence"/>
</dbReference>
<proteinExistence type="predicted"/>
<sequence length="107" mass="12195">MSTQKDHIEKLGGDMGKLKELVKAMAAESQKLVLDSQEKETPTEYEDFDEALLHDIHKGTLHEYQTEFEQLANCVDGWPQKALIGTFLGRLRAYIVATVKMFKPRTL</sequence>
<accession>A0AA39RLX8</accession>
<keyword evidence="2" id="KW-1185">Reference proteome</keyword>
<comment type="caution">
    <text evidence="1">The sequence shown here is derived from an EMBL/GenBank/DDBJ whole genome shotgun (WGS) entry which is preliminary data.</text>
</comment>
<reference evidence="1" key="1">
    <citation type="journal article" date="2022" name="Plant J.">
        <title>Strategies of tolerance reflected in two North American maple genomes.</title>
        <authorList>
            <person name="McEvoy S.L."/>
            <person name="Sezen U.U."/>
            <person name="Trouern-Trend A."/>
            <person name="McMahon S.M."/>
            <person name="Schaberg P.G."/>
            <person name="Yang J."/>
            <person name="Wegrzyn J.L."/>
            <person name="Swenson N.G."/>
        </authorList>
    </citation>
    <scope>NUCLEOTIDE SEQUENCE</scope>
    <source>
        <strain evidence="1">NS2018</strain>
    </source>
</reference>
<evidence type="ECO:0000313" key="1">
    <source>
        <dbReference type="EMBL" id="KAK0575931.1"/>
    </source>
</evidence>
<organism evidence="1 2">
    <name type="scientific">Acer saccharum</name>
    <name type="common">Sugar maple</name>
    <dbReference type="NCBI Taxonomy" id="4024"/>
    <lineage>
        <taxon>Eukaryota</taxon>
        <taxon>Viridiplantae</taxon>
        <taxon>Streptophyta</taxon>
        <taxon>Embryophyta</taxon>
        <taxon>Tracheophyta</taxon>
        <taxon>Spermatophyta</taxon>
        <taxon>Magnoliopsida</taxon>
        <taxon>eudicotyledons</taxon>
        <taxon>Gunneridae</taxon>
        <taxon>Pentapetalae</taxon>
        <taxon>rosids</taxon>
        <taxon>malvids</taxon>
        <taxon>Sapindales</taxon>
        <taxon>Sapindaceae</taxon>
        <taxon>Hippocastanoideae</taxon>
        <taxon>Acereae</taxon>
        <taxon>Acer</taxon>
    </lineage>
</organism>
<protein>
    <recommendedName>
        <fullName evidence="3">Retrotransposon gag domain-containing protein</fullName>
    </recommendedName>
</protein>
<name>A0AA39RLX8_ACESA</name>